<feature type="compositionally biased region" description="Basic and acidic residues" evidence="1">
    <location>
        <begin position="42"/>
        <end position="55"/>
    </location>
</feature>
<sequence length="516" mass="58625">MSTKPDSQPTISKTKRSQTTAKAENDQRKPPVEFLWIDAQEEDPRDRDASREKQSFIRARHHRLKKESQMRSLKTSMQQRPAKSDFTPPKTASDHTSEDRCLIAQSPILCQPLEACISMAFPYLSRPTNQSMTLYLQHYQVHATKLCFPLGDSQITFRYLSMALNHPALVQILLSTSAFHRATVHYVSGAPPQMIQSSTQDAIRLRSETIKSLQGILIKPYEFFSEATLRVIAHIMCVEAAEANVVAVRAHEKAIKKIIDALGGLNNLGYDSLSILYVCDLMRGLINENPVQLSKSWKWEFKVHRECSFLRGDFDTNTSSFVGYRFFNSPWSSDLHPELILTLRSLQTLVSLYENVNSSSWKQTRMDNDGLLLLNHELLSLAHDRSLPAFQDTLRLAVLIYTVIRIRGFGGMPCADIFVATLQRSLQKSFASLESTAPDLLLWILFIGSLASRGRNCHSWFLQNLHEVATELSLEKWDCAVVVLQEYFFVCRSSDGPVKEMWKSAFSQKLKGSVEE</sequence>
<dbReference type="PANTHER" id="PTHR37540:SF5">
    <property type="entry name" value="TRANSCRIPTION FACTOR DOMAIN-CONTAINING PROTEIN"/>
    <property type="match status" value="1"/>
</dbReference>
<gene>
    <name evidence="2" type="ORF">PEBR_19757</name>
</gene>
<feature type="compositionally biased region" description="Polar residues" evidence="1">
    <location>
        <begin position="70"/>
        <end position="81"/>
    </location>
</feature>
<feature type="region of interest" description="Disordered" evidence="1">
    <location>
        <begin position="1"/>
        <end position="97"/>
    </location>
</feature>
<comment type="caution">
    <text evidence="2">The sequence shown here is derived from an EMBL/GenBank/DDBJ whole genome shotgun (WGS) entry which is preliminary data.</text>
</comment>
<evidence type="ECO:0000313" key="3">
    <source>
        <dbReference type="Proteomes" id="UP000190744"/>
    </source>
</evidence>
<dbReference type="AlphaFoldDB" id="A0A1S9RMT9"/>
<dbReference type="InterPro" id="IPR021858">
    <property type="entry name" value="Fun_TF"/>
</dbReference>
<dbReference type="Pfam" id="PF11951">
    <property type="entry name" value="Fungal_trans_2"/>
    <property type="match status" value="1"/>
</dbReference>
<reference evidence="3" key="1">
    <citation type="submission" date="2015-09" db="EMBL/GenBank/DDBJ databases">
        <authorList>
            <person name="Fill T.P."/>
            <person name="Baretta J.F."/>
            <person name="de Almeida L.G."/>
            <person name="Rocha M."/>
            <person name="de Souza D.H."/>
            <person name="Malavazi I."/>
            <person name="Cerdeira L.T."/>
            <person name="Hong H."/>
            <person name="Samborskyy M."/>
            <person name="de Vasconcelos A.T."/>
            <person name="Leadlay P."/>
            <person name="Rodrigues-Filho E."/>
        </authorList>
    </citation>
    <scope>NUCLEOTIDE SEQUENCE [LARGE SCALE GENOMIC DNA]</scope>
    <source>
        <strain evidence="3">LaBioMMi 136</strain>
    </source>
</reference>
<dbReference type="EMBL" id="LJBN01000133">
    <property type="protein sequence ID" value="OOQ86827.1"/>
    <property type="molecule type" value="Genomic_DNA"/>
</dbReference>
<organism evidence="2 3">
    <name type="scientific">Penicillium brasilianum</name>
    <dbReference type="NCBI Taxonomy" id="104259"/>
    <lineage>
        <taxon>Eukaryota</taxon>
        <taxon>Fungi</taxon>
        <taxon>Dikarya</taxon>
        <taxon>Ascomycota</taxon>
        <taxon>Pezizomycotina</taxon>
        <taxon>Eurotiomycetes</taxon>
        <taxon>Eurotiomycetidae</taxon>
        <taxon>Eurotiales</taxon>
        <taxon>Aspergillaceae</taxon>
        <taxon>Penicillium</taxon>
    </lineage>
</organism>
<feature type="compositionally biased region" description="Polar residues" evidence="1">
    <location>
        <begin position="1"/>
        <end position="22"/>
    </location>
</feature>
<evidence type="ECO:0000313" key="2">
    <source>
        <dbReference type="EMBL" id="OOQ86827.1"/>
    </source>
</evidence>
<proteinExistence type="predicted"/>
<name>A0A1S9RMT9_PENBI</name>
<dbReference type="Proteomes" id="UP000190744">
    <property type="component" value="Unassembled WGS sequence"/>
</dbReference>
<accession>A0A1S9RMT9</accession>
<evidence type="ECO:0000256" key="1">
    <source>
        <dbReference type="SAM" id="MobiDB-lite"/>
    </source>
</evidence>
<dbReference type="PANTHER" id="PTHR37540">
    <property type="entry name" value="TRANSCRIPTION FACTOR (ACR-2), PUTATIVE-RELATED-RELATED"/>
    <property type="match status" value="1"/>
</dbReference>
<protein>
    <recommendedName>
        <fullName evidence="4">Tachykinin family protein</fullName>
    </recommendedName>
</protein>
<evidence type="ECO:0008006" key="4">
    <source>
        <dbReference type="Google" id="ProtNLM"/>
    </source>
</evidence>